<dbReference type="STRING" id="760192.Halhy_3426"/>
<dbReference type="eggNOG" id="COG0841">
    <property type="taxonomic scope" value="Bacteria"/>
</dbReference>
<name>F4KVG9_HALH1</name>
<dbReference type="KEGG" id="hhy:Halhy_3426"/>
<dbReference type="Gene3D" id="3.30.70.1320">
    <property type="entry name" value="Multidrug efflux transporter AcrB pore domain like"/>
    <property type="match status" value="1"/>
</dbReference>
<evidence type="ECO:0000313" key="4">
    <source>
        <dbReference type="Proteomes" id="UP000008461"/>
    </source>
</evidence>
<protein>
    <submittedName>
        <fullName evidence="3">Acriflavin resistance protein</fullName>
    </submittedName>
</protein>
<dbReference type="PANTHER" id="PTHR32063:SF0">
    <property type="entry name" value="SWARMING MOTILITY PROTEIN SWRC"/>
    <property type="match status" value="1"/>
</dbReference>
<dbReference type="Gene3D" id="3.30.2090.10">
    <property type="entry name" value="Multidrug efflux transporter AcrB TolC docking domain, DN and DC subdomains"/>
    <property type="match status" value="2"/>
</dbReference>
<dbReference type="RefSeq" id="WP_013765823.1">
    <property type="nucleotide sequence ID" value="NC_015510.1"/>
</dbReference>
<dbReference type="Gene3D" id="3.30.70.1440">
    <property type="entry name" value="Multidrug efflux transporter AcrB pore domain"/>
    <property type="match status" value="1"/>
</dbReference>
<dbReference type="Gene3D" id="3.30.70.1430">
    <property type="entry name" value="Multidrug efflux transporter AcrB pore domain"/>
    <property type="match status" value="2"/>
</dbReference>
<dbReference type="EMBL" id="CP002691">
    <property type="protein sequence ID" value="AEE51282.1"/>
    <property type="molecule type" value="Genomic_DNA"/>
</dbReference>
<feature type="transmembrane region" description="Helical" evidence="2">
    <location>
        <begin position="358"/>
        <end position="380"/>
    </location>
</feature>
<evidence type="ECO:0000256" key="2">
    <source>
        <dbReference type="SAM" id="Phobius"/>
    </source>
</evidence>
<keyword evidence="2" id="KW-0812">Transmembrane</keyword>
<feature type="transmembrane region" description="Helical" evidence="2">
    <location>
        <begin position="522"/>
        <end position="547"/>
    </location>
</feature>
<feature type="transmembrane region" description="Helical" evidence="2">
    <location>
        <begin position="908"/>
        <end position="933"/>
    </location>
</feature>
<accession>F4KVG9</accession>
<evidence type="ECO:0000313" key="3">
    <source>
        <dbReference type="EMBL" id="AEE51282.1"/>
    </source>
</evidence>
<feature type="transmembrane region" description="Helical" evidence="2">
    <location>
        <begin position="460"/>
        <end position="482"/>
    </location>
</feature>
<keyword evidence="1" id="KW-0175">Coiled coil</keyword>
<feature type="transmembrane region" description="Helical" evidence="2">
    <location>
        <begin position="332"/>
        <end position="351"/>
    </location>
</feature>
<keyword evidence="2" id="KW-0472">Membrane</keyword>
<organism evidence="3 4">
    <name type="scientific">Haliscomenobacter hydrossis (strain ATCC 27775 / DSM 1100 / LMG 10767 / O)</name>
    <dbReference type="NCBI Taxonomy" id="760192"/>
    <lineage>
        <taxon>Bacteria</taxon>
        <taxon>Pseudomonadati</taxon>
        <taxon>Bacteroidota</taxon>
        <taxon>Saprospiria</taxon>
        <taxon>Saprospirales</taxon>
        <taxon>Haliscomenobacteraceae</taxon>
        <taxon>Haliscomenobacter</taxon>
    </lineage>
</organism>
<feature type="transmembrane region" description="Helical" evidence="2">
    <location>
        <begin position="428"/>
        <end position="448"/>
    </location>
</feature>
<feature type="transmembrane region" description="Helical" evidence="2">
    <location>
        <begin position="386"/>
        <end position="407"/>
    </location>
</feature>
<dbReference type="GO" id="GO:0005886">
    <property type="term" value="C:plasma membrane"/>
    <property type="evidence" value="ECO:0007669"/>
    <property type="project" value="TreeGrafter"/>
</dbReference>
<dbReference type="PRINTS" id="PR00702">
    <property type="entry name" value="ACRIFLAVINRP"/>
</dbReference>
<dbReference type="Proteomes" id="UP000008461">
    <property type="component" value="Chromosome"/>
</dbReference>
<dbReference type="HOGENOM" id="CLU_002755_1_2_10"/>
<dbReference type="GO" id="GO:0042910">
    <property type="term" value="F:xenobiotic transmembrane transporter activity"/>
    <property type="evidence" value="ECO:0007669"/>
    <property type="project" value="TreeGrafter"/>
</dbReference>
<reference evidence="3 4" key="1">
    <citation type="journal article" date="2011" name="Stand. Genomic Sci.">
        <title>Complete genome sequence of Haliscomenobacter hydrossis type strain (O).</title>
        <authorList>
            <consortium name="US DOE Joint Genome Institute (JGI-PGF)"/>
            <person name="Daligault H."/>
            <person name="Lapidus A."/>
            <person name="Zeytun A."/>
            <person name="Nolan M."/>
            <person name="Lucas S."/>
            <person name="Del Rio T.G."/>
            <person name="Tice H."/>
            <person name="Cheng J.F."/>
            <person name="Tapia R."/>
            <person name="Han C."/>
            <person name="Goodwin L."/>
            <person name="Pitluck S."/>
            <person name="Liolios K."/>
            <person name="Pagani I."/>
            <person name="Ivanova N."/>
            <person name="Huntemann M."/>
            <person name="Mavromatis K."/>
            <person name="Mikhailova N."/>
            <person name="Pati A."/>
            <person name="Chen A."/>
            <person name="Palaniappan K."/>
            <person name="Land M."/>
            <person name="Hauser L."/>
            <person name="Brambilla E.M."/>
            <person name="Rohde M."/>
            <person name="Verbarg S."/>
            <person name="Goker M."/>
            <person name="Bristow J."/>
            <person name="Eisen J.A."/>
            <person name="Markowitz V."/>
            <person name="Hugenholtz P."/>
            <person name="Kyrpides N.C."/>
            <person name="Klenk H.P."/>
            <person name="Woyke T."/>
        </authorList>
    </citation>
    <scope>NUCLEOTIDE SEQUENCE [LARGE SCALE GENOMIC DNA]</scope>
    <source>
        <strain evidence="4">ATCC 27775 / DSM 1100 / LMG 10767 / O</strain>
    </source>
</reference>
<feature type="transmembrane region" description="Helical" evidence="2">
    <location>
        <begin position="882"/>
        <end position="902"/>
    </location>
</feature>
<feature type="coiled-coil region" evidence="1">
    <location>
        <begin position="150"/>
        <end position="177"/>
    </location>
</feature>
<dbReference type="PANTHER" id="PTHR32063">
    <property type="match status" value="1"/>
</dbReference>
<dbReference type="AlphaFoldDB" id="F4KVG9"/>
<proteinExistence type="predicted"/>
<keyword evidence="4" id="KW-1185">Reference proteome</keyword>
<dbReference type="SUPFAM" id="SSF82866">
    <property type="entry name" value="Multidrug efflux transporter AcrB transmembrane domain"/>
    <property type="match status" value="2"/>
</dbReference>
<dbReference type="SUPFAM" id="SSF82693">
    <property type="entry name" value="Multidrug efflux transporter AcrB pore domain, PN1, PN2, PC1 and PC2 subdomains"/>
    <property type="match status" value="3"/>
</dbReference>
<sequence>MKIAEFSVKNYQFTIIIFVMVLLLGLSALFNMPRGEDPPFGAPIFVVLAVYPGASPEDVEELLADPIEDALSELEDIKKINTDCDDGLMKLQLEFTFGVDVDAKNNDVIREINRLRGTLPEDLLLLDVIRASSSDVAILQTAITSPTAPYAEMKAVAEKLQKRLEKIRDLKEVEIQAYPERKIDVEINLEKMAQNRLGLNQVLGSIQANNVNIPGGSIDLGAKKFNIETTSSLENLSDLRNTVVQSTAEGRIVYLRDIANVQYGEADVDHLARFNGVRAIWVITKLKDRKNIIQADAKIKPVLAEFTQELPANMKLENGFDQAVNVEHRLGGLGRDFAIAVFLVMLTLVPLGWRASLVVMISIPLSLSIGLALLSAFGFTLNQLSIVGLVVSLGLLVDDSIVIVENIERFLRMGYNRKDAAILATKQIGVAVIGCTATLILAFLPLAFLPEGSGEFIRSLPMAVMLTVIASLFVAITIIPFLSSLLLRQHEQSEGNFFMRAFKRYLNDPYRVVLLWGFRHPFLTLLFTALIFGASLLLVPSIGFSLFPASEKPMFNVDIETPLGSSLAETDRIAHKVEAELWRHPQTRTVSTNVGKGNPRVYYNEFQRNQASNYAQLFVQVEREMQVPEIVALTDSLRLVFNDYPGAKIQVRRFQQGTPQEAPIEMRILGDNLDTLRKLAFAVEKMVKSTEGTVYVTNPLQTQKTDLKVIINREKAGLLGIPIAEVARTIRMGIAGLEVSEFRTKEGEEYAIKVSVARTEEEALEVFSRMYITSLSGALIPLNQIAKLELGASSSQLRHFNKERYVAIKSFVETGYNTAKLTDEILEKMAQYPFPKGYTYMAGGERESAEESFGGIGTIIIISVFGLLGILVLEFRTFKSTIIVLSVIPLGIIGALVILWLTGETLSFVATIGMIALVGIEIKNSILLVDYTNQLREQGMPLEQAITEGAETRFLPILLTTITAIGGLIPLVLENSPLISPLAWVLIGGLISSTLLSRIVTPLLYKLLPPQVTVKNTEEGFEVLPELAV</sequence>
<dbReference type="Gene3D" id="1.20.1640.10">
    <property type="entry name" value="Multidrug efflux transporter AcrB transmembrane domain"/>
    <property type="match status" value="2"/>
</dbReference>
<reference key="2">
    <citation type="submission" date="2011-04" db="EMBL/GenBank/DDBJ databases">
        <title>Complete sequence of chromosome of Haliscomenobacter hydrossis DSM 1100.</title>
        <authorList>
            <consortium name="US DOE Joint Genome Institute (JGI-PGF)"/>
            <person name="Lucas S."/>
            <person name="Han J."/>
            <person name="Lapidus A."/>
            <person name="Bruce D."/>
            <person name="Goodwin L."/>
            <person name="Pitluck S."/>
            <person name="Peters L."/>
            <person name="Kyrpides N."/>
            <person name="Mavromatis K."/>
            <person name="Ivanova N."/>
            <person name="Ovchinnikova G."/>
            <person name="Pagani I."/>
            <person name="Daligault H."/>
            <person name="Detter J.C."/>
            <person name="Han C."/>
            <person name="Land M."/>
            <person name="Hauser L."/>
            <person name="Markowitz V."/>
            <person name="Cheng J.-F."/>
            <person name="Hugenholtz P."/>
            <person name="Woyke T."/>
            <person name="Wu D."/>
            <person name="Verbarg S."/>
            <person name="Frueling A."/>
            <person name="Brambilla E."/>
            <person name="Klenk H.-P."/>
            <person name="Eisen J.A."/>
        </authorList>
    </citation>
    <scope>NUCLEOTIDE SEQUENCE</scope>
    <source>
        <strain>DSM 1100</strain>
    </source>
</reference>
<feature type="transmembrane region" description="Helical" evidence="2">
    <location>
        <begin position="12"/>
        <end position="30"/>
    </location>
</feature>
<evidence type="ECO:0000256" key="1">
    <source>
        <dbReference type="SAM" id="Coils"/>
    </source>
</evidence>
<gene>
    <name evidence="3" type="ordered locus">Halhy_3426</name>
</gene>
<feature type="transmembrane region" description="Helical" evidence="2">
    <location>
        <begin position="853"/>
        <end position="875"/>
    </location>
</feature>
<dbReference type="InterPro" id="IPR001036">
    <property type="entry name" value="Acrflvin-R"/>
</dbReference>
<dbReference type="InterPro" id="IPR027463">
    <property type="entry name" value="AcrB_DN_DC_subdom"/>
</dbReference>
<feature type="transmembrane region" description="Helical" evidence="2">
    <location>
        <begin position="979"/>
        <end position="1000"/>
    </location>
</feature>
<keyword evidence="2" id="KW-1133">Transmembrane helix</keyword>
<feature type="transmembrane region" description="Helical" evidence="2">
    <location>
        <begin position="954"/>
        <end position="973"/>
    </location>
</feature>
<dbReference type="SUPFAM" id="SSF82714">
    <property type="entry name" value="Multidrug efflux transporter AcrB TolC docking domain, DN and DC subdomains"/>
    <property type="match status" value="2"/>
</dbReference>
<dbReference type="OrthoDB" id="9758234at2"/>
<dbReference type="Pfam" id="PF00873">
    <property type="entry name" value="ACR_tran"/>
    <property type="match status" value="1"/>
</dbReference>